<gene>
    <name evidence="2" type="ORF">FSP39_001200</name>
</gene>
<keyword evidence="1" id="KW-0812">Transmembrane</keyword>
<keyword evidence="1" id="KW-0472">Membrane</keyword>
<reference evidence="2" key="1">
    <citation type="submission" date="2019-08" db="EMBL/GenBank/DDBJ databases">
        <title>The improved chromosome-level genome for the pearl oyster Pinctada fucata martensii using PacBio sequencing and Hi-C.</title>
        <authorList>
            <person name="Zheng Z."/>
        </authorList>
    </citation>
    <scope>NUCLEOTIDE SEQUENCE</scope>
    <source>
        <strain evidence="2">ZZ-2019</strain>
        <tissue evidence="2">Adductor muscle</tissue>
    </source>
</reference>
<feature type="transmembrane region" description="Helical" evidence="1">
    <location>
        <begin position="95"/>
        <end position="114"/>
    </location>
</feature>
<evidence type="ECO:0000313" key="2">
    <source>
        <dbReference type="EMBL" id="KAK3101133.1"/>
    </source>
</evidence>
<proteinExistence type="predicted"/>
<evidence type="ECO:0000256" key="1">
    <source>
        <dbReference type="SAM" id="Phobius"/>
    </source>
</evidence>
<keyword evidence="3" id="KW-1185">Reference proteome</keyword>
<dbReference type="PANTHER" id="PTHR28624">
    <property type="entry name" value="COILED-COIL DOMAIN-CONTAINING PROTEIN 51"/>
    <property type="match status" value="1"/>
</dbReference>
<evidence type="ECO:0000313" key="3">
    <source>
        <dbReference type="Proteomes" id="UP001186944"/>
    </source>
</evidence>
<feature type="transmembrane region" description="Helical" evidence="1">
    <location>
        <begin position="259"/>
        <end position="283"/>
    </location>
</feature>
<dbReference type="Proteomes" id="UP001186944">
    <property type="component" value="Unassembled WGS sequence"/>
</dbReference>
<comment type="caution">
    <text evidence="2">The sequence shown here is derived from an EMBL/GenBank/DDBJ whole genome shotgun (WGS) entry which is preliminary data.</text>
</comment>
<accession>A0AA89C627</accession>
<dbReference type="AlphaFoldDB" id="A0AA89C627"/>
<organism evidence="2 3">
    <name type="scientific">Pinctada imbricata</name>
    <name type="common">Atlantic pearl-oyster</name>
    <name type="synonym">Pinctada martensii</name>
    <dbReference type="NCBI Taxonomy" id="66713"/>
    <lineage>
        <taxon>Eukaryota</taxon>
        <taxon>Metazoa</taxon>
        <taxon>Spiralia</taxon>
        <taxon>Lophotrochozoa</taxon>
        <taxon>Mollusca</taxon>
        <taxon>Bivalvia</taxon>
        <taxon>Autobranchia</taxon>
        <taxon>Pteriomorphia</taxon>
        <taxon>Pterioida</taxon>
        <taxon>Pterioidea</taxon>
        <taxon>Pteriidae</taxon>
        <taxon>Pinctada</taxon>
    </lineage>
</organism>
<dbReference type="InterPro" id="IPR037660">
    <property type="entry name" value="CCDC51"/>
</dbReference>
<protein>
    <submittedName>
        <fullName evidence="2">Uncharacterized protein</fullName>
    </submittedName>
</protein>
<keyword evidence="1" id="KW-1133">Transmembrane helix</keyword>
<sequence>MLRNAREERRVLQQQRTGVQKRLKEVALKVEKTPRGTDQYVDLVREESKIFQEDNLIAEKVIDVEERERQSFESLTHAIYLAHEKENEQREHTKYYSIIASLIGAIIGAVMAYGRLRSVNKAMESSDDTVQECRVILTDMQSQQRDMQSLITNVRQYLNTAGSSNTDQDATQQVLSVSSQKENYDNVSVVDKEMKENIKDILTTVKENGSNLDKDMKEIRKILEVGSAKDSSGTVVYVGHEIKELLDETGNNMESKLKIYTLASVTFIYGTLALTLPILYHFFKGS</sequence>
<dbReference type="PANTHER" id="PTHR28624:SF1">
    <property type="entry name" value="MITOCHONDRIAL POTASSIUM CHANNEL"/>
    <property type="match status" value="1"/>
</dbReference>
<name>A0AA89C627_PINIB</name>
<dbReference type="EMBL" id="VSWD01000005">
    <property type="protein sequence ID" value="KAK3101133.1"/>
    <property type="molecule type" value="Genomic_DNA"/>
</dbReference>